<protein>
    <recommendedName>
        <fullName evidence="3">AAA domain-containing protein</fullName>
    </recommendedName>
</protein>
<evidence type="ECO:0000313" key="1">
    <source>
        <dbReference type="EMBL" id="SHL32529.1"/>
    </source>
</evidence>
<sequence>MTKKRFRVFAGPNGSGKSSLYDFLVKQKYFTERLGVNADQVYFFDNSELGLTSYQNFAECRNGKITIETDEVPEWFDTYVLKKLENR</sequence>
<organism evidence="1 2">
    <name type="scientific">Fibrobacter intestinalis</name>
    <dbReference type="NCBI Taxonomy" id="28122"/>
    <lineage>
        <taxon>Bacteria</taxon>
        <taxon>Pseudomonadati</taxon>
        <taxon>Fibrobacterota</taxon>
        <taxon>Fibrobacteria</taxon>
        <taxon>Fibrobacterales</taxon>
        <taxon>Fibrobacteraceae</taxon>
        <taxon>Fibrobacter</taxon>
    </lineage>
</organism>
<dbReference type="AlphaFoldDB" id="A0A1M6ZQ61"/>
<name>A0A1M6ZQ61_9BACT</name>
<dbReference type="Proteomes" id="UP000184275">
    <property type="component" value="Unassembled WGS sequence"/>
</dbReference>
<dbReference type="EMBL" id="FRAW01000068">
    <property type="protein sequence ID" value="SHL32529.1"/>
    <property type="molecule type" value="Genomic_DNA"/>
</dbReference>
<keyword evidence="2" id="KW-1185">Reference proteome</keyword>
<dbReference type="RefSeq" id="WP_143159531.1">
    <property type="nucleotide sequence ID" value="NZ_FRAW01000068.1"/>
</dbReference>
<proteinExistence type="predicted"/>
<evidence type="ECO:0000313" key="2">
    <source>
        <dbReference type="Proteomes" id="UP000184275"/>
    </source>
</evidence>
<gene>
    <name evidence="1" type="ORF">SAMN05720469_1686</name>
</gene>
<reference evidence="2" key="1">
    <citation type="submission" date="2016-11" db="EMBL/GenBank/DDBJ databases">
        <authorList>
            <person name="Varghese N."/>
            <person name="Submissions S."/>
        </authorList>
    </citation>
    <scope>NUCLEOTIDE SEQUENCE [LARGE SCALE GENOMIC DNA]</scope>
    <source>
        <strain evidence="2">UWOS</strain>
    </source>
</reference>
<evidence type="ECO:0008006" key="3">
    <source>
        <dbReference type="Google" id="ProtNLM"/>
    </source>
</evidence>
<accession>A0A1M6ZQ61</accession>